<dbReference type="InterPro" id="IPR015712">
    <property type="entry name" value="DNA-dir_RNA_pol_su2"/>
</dbReference>
<dbReference type="Gene3D" id="2.40.50.100">
    <property type="match status" value="1"/>
</dbReference>
<feature type="domain" description="RNA polymerase Rpb2" evidence="11">
    <location>
        <begin position="152"/>
        <end position="226"/>
    </location>
</feature>
<feature type="domain" description="RNA polymerase beta subunit protrusion" evidence="12">
    <location>
        <begin position="24"/>
        <end position="447"/>
    </location>
</feature>
<evidence type="ECO:0000313" key="16">
    <source>
        <dbReference type="Proteomes" id="UP000319619"/>
    </source>
</evidence>
<keyword evidence="1 6" id="KW-0240">DNA-directed RNA polymerase</keyword>
<dbReference type="NCBIfam" id="NF001616">
    <property type="entry name" value="PRK00405.1"/>
    <property type="match status" value="1"/>
</dbReference>
<dbReference type="InterPro" id="IPR014724">
    <property type="entry name" value="RNA_pol_RPB2_OB-fold"/>
</dbReference>
<name>A0A532UZQ0_UNCL8</name>
<dbReference type="CDD" id="cd00653">
    <property type="entry name" value="RNA_pol_B_RPB2"/>
    <property type="match status" value="1"/>
</dbReference>
<sequence length="1253" mass="141382">MSPKKRIERLSFGKIKAILDMPDLLDVQVQSYEDFLQADAMPAEREKKGLQAVFLNIFPIIDNREEHILEFVEYYIEPPKYSMDECSERGVTYSASLKARLRLSSRQDSDDAGSFDNTLETDVYLGNLPLMTEGGTFIINGAERVIVSQLHRSPGVFFGDSTHPNGTKIYSARIIPFRGSWVEFTTDINDILYVYIDRRKRFPVTTLLRAIGYSLDVDILRLFNYVEEVPLSRKDIQKYFDRVIIEDQVDSETGEIIVPRGSAFDENILKLLRRNKIRRINFLKTKKKDPIFDILQNTLTKDKTENEEQALHLVYLELRSGDPPDLETARRLLHRLFFDEKRYDLGRVGRFRINTKLDMDIPMETTILTVEDIVAIIYFVLKLKVGQENTDDIDHLGNRRIRTVGEQLANQFSVALSRMARTIKERMNLRDSEQLTPQDLVNVRTISSVINTFFGTNQLSQFLDQVNPLTELTHKRRLSALGPGGLTRERAGFEVRDVHYTHYGRLCPIETPEGPNIGLISSLCTYGRINDLGFIEAPYRKVKNGKVTKQIGYLSADDEDKYVIAQANAPITEKGEFIRDRVKSRYKGEFPVVPPDDLDYMDISSNQIVSIAAALIPFLEHDDANRALMGSNMQRQAVPLLKPEAPIVGTGMERKGAEDSRALVVAEEDCVVQRVTANEITVKLKKKGKSSKDGDLKTYRLKKFVRTNQDTCINQKPIVKKGDSLRQGDVIADGCSTENGDLALGRNILCAFMPWHGYNFEDSIIVSERLVAEDIFSSTHIEELELQVRETKRGEEELTREIPNVSEEATKDLDENGIIRVGAEVNYGDIIIGKVTPKGEMDLTPEDKLLKAIFGDKAGDVKDASLKAHAGMNGIVIATKLFSRKRKDSKSRKQDKHKLAELEERFQKEVDHLKKARLADLNGILDGKKSRAIRDRNLEDIIIPEGEVFNANTFKRIDVDQLEASYDWTEEKATNELVELCFEKCEEHLDGLTVDYRNEKHKIQGGDELPSGIVQLAKVYIAKKRKLSVGDKMAGRHGNKGVVGKVVPEADMPFLPDGTPIDIILNPLGVPSRMNIGQIFETSLGWAGKKLNEYYATPVFDGAQLEDVKEKLEEAGLDTSGKVQIFDGRTGEPFDQKVTVGYIYMMKLSHLVDDKIHARSIGPYSLITQQPLGGKAQFGGQRFGEMEVWALEAYGAAYILQEILTVKSDDVEGRSRTYEAIVKGENLPVPGVPESFNVLLNELQGLGLDVKLE</sequence>
<keyword evidence="3 6" id="KW-0548">Nucleotidyltransferase</keyword>
<reference evidence="15 16" key="1">
    <citation type="submission" date="2017-06" db="EMBL/GenBank/DDBJ databases">
        <title>Novel microbial phyla capable of carbon fixation and sulfur reduction in deep-sea sediments.</title>
        <authorList>
            <person name="Huang J."/>
            <person name="Baker B."/>
            <person name="Wang Y."/>
        </authorList>
    </citation>
    <scope>NUCLEOTIDE SEQUENCE [LARGE SCALE GENOMIC DNA]</scope>
    <source>
        <strain evidence="15">B3_LCP</strain>
    </source>
</reference>
<evidence type="ECO:0000256" key="5">
    <source>
        <dbReference type="ARBA" id="ARBA00048552"/>
    </source>
</evidence>
<dbReference type="InterPro" id="IPR007641">
    <property type="entry name" value="RNA_pol_Rpb2_7"/>
</dbReference>
<feature type="domain" description="DNA-directed RNA polymerase beta subunit external 1" evidence="14">
    <location>
        <begin position="539"/>
        <end position="604"/>
    </location>
</feature>
<dbReference type="InterPro" id="IPR007120">
    <property type="entry name" value="DNA-dir_RNAP_su2_dom"/>
</dbReference>
<dbReference type="Pfam" id="PF04565">
    <property type="entry name" value="RNA_pol_Rpb2_3"/>
    <property type="match status" value="1"/>
</dbReference>
<evidence type="ECO:0000259" key="12">
    <source>
        <dbReference type="Pfam" id="PF04563"/>
    </source>
</evidence>
<dbReference type="Pfam" id="PF04563">
    <property type="entry name" value="RNA_pol_Rpb2_1"/>
    <property type="match status" value="1"/>
</dbReference>
<protein>
    <recommendedName>
        <fullName evidence="6 8">DNA-directed RNA polymerase subunit beta</fullName>
        <shortName evidence="6">RNAP subunit beta</shortName>
        <ecNumber evidence="6 8">2.7.7.6</ecNumber>
    </recommendedName>
    <alternativeName>
        <fullName evidence="6">RNA polymerase subunit beta</fullName>
    </alternativeName>
    <alternativeName>
        <fullName evidence="6">Transcriptase subunit beta</fullName>
    </alternativeName>
</protein>
<comment type="caution">
    <text evidence="15">The sequence shown here is derived from an EMBL/GenBank/DDBJ whole genome shotgun (WGS) entry which is preliminary data.</text>
</comment>
<accession>A0A532UZQ0</accession>
<evidence type="ECO:0000256" key="8">
    <source>
        <dbReference type="RuleBase" id="RU363031"/>
    </source>
</evidence>
<evidence type="ECO:0000256" key="6">
    <source>
        <dbReference type="HAMAP-Rule" id="MF_01321"/>
    </source>
</evidence>
<evidence type="ECO:0000256" key="7">
    <source>
        <dbReference type="RuleBase" id="RU000434"/>
    </source>
</evidence>
<dbReference type="Gene3D" id="3.90.1100.10">
    <property type="match status" value="3"/>
</dbReference>
<dbReference type="PROSITE" id="PS01166">
    <property type="entry name" value="RNA_POL_BETA"/>
    <property type="match status" value="1"/>
</dbReference>
<dbReference type="Proteomes" id="UP000319619">
    <property type="component" value="Unassembled WGS sequence"/>
</dbReference>
<evidence type="ECO:0000313" key="15">
    <source>
        <dbReference type="EMBL" id="TKJ40435.1"/>
    </source>
</evidence>
<evidence type="ECO:0000259" key="14">
    <source>
        <dbReference type="Pfam" id="PF10385"/>
    </source>
</evidence>
<keyword evidence="4 6" id="KW-0804">Transcription</keyword>
<dbReference type="InterPro" id="IPR007121">
    <property type="entry name" value="RNA_pol_bsu_CS"/>
</dbReference>
<evidence type="ECO:0000259" key="9">
    <source>
        <dbReference type="Pfam" id="PF00562"/>
    </source>
</evidence>
<comment type="subunit">
    <text evidence="6 8">The RNAP catalytic core consists of 2 alpha, 1 beta, 1 beta' and 1 omega subunit. When a sigma factor is associated with the core the holoenzyme is formed, which can initiate transcription.</text>
</comment>
<dbReference type="InterPro" id="IPR037033">
    <property type="entry name" value="DNA-dir_RNAP_su2_hyb_sf"/>
</dbReference>
<evidence type="ECO:0000259" key="13">
    <source>
        <dbReference type="Pfam" id="PF04565"/>
    </source>
</evidence>
<dbReference type="PANTHER" id="PTHR20856">
    <property type="entry name" value="DNA-DIRECTED RNA POLYMERASE I SUBUNIT 2"/>
    <property type="match status" value="1"/>
</dbReference>
<evidence type="ECO:0000259" key="10">
    <source>
        <dbReference type="Pfam" id="PF04560"/>
    </source>
</evidence>
<comment type="function">
    <text evidence="6 8">DNA-dependent RNA polymerase catalyzes the transcription of DNA into RNA using the four ribonucleoside triphosphates as substrates.</text>
</comment>
<dbReference type="InterPro" id="IPR007645">
    <property type="entry name" value="RNA_pol_Rpb2_3"/>
</dbReference>
<feature type="domain" description="RNA polymerase Rpb2" evidence="11">
    <location>
        <begin position="264"/>
        <end position="402"/>
    </location>
</feature>
<feature type="domain" description="RNA polymerase Rpb2" evidence="13">
    <location>
        <begin position="461"/>
        <end position="529"/>
    </location>
</feature>
<dbReference type="HAMAP" id="MF_01321">
    <property type="entry name" value="RNApol_bact_RpoB"/>
    <property type="match status" value="1"/>
</dbReference>
<evidence type="ECO:0000256" key="4">
    <source>
        <dbReference type="ARBA" id="ARBA00023163"/>
    </source>
</evidence>
<dbReference type="Gene3D" id="2.40.50.150">
    <property type="match status" value="1"/>
</dbReference>
<dbReference type="InterPro" id="IPR010243">
    <property type="entry name" value="RNA_pol_bsu_bac"/>
</dbReference>
<dbReference type="GO" id="GO:0003899">
    <property type="term" value="F:DNA-directed RNA polymerase activity"/>
    <property type="evidence" value="ECO:0007669"/>
    <property type="project" value="UniProtKB-UniRule"/>
</dbReference>
<feature type="domain" description="RNA polymerase Rpb2" evidence="10">
    <location>
        <begin position="1179"/>
        <end position="1252"/>
    </location>
</feature>
<comment type="similarity">
    <text evidence="6 7">Belongs to the RNA polymerase beta chain family.</text>
</comment>
<comment type="catalytic activity">
    <reaction evidence="5 6 8">
        <text>RNA(n) + a ribonucleoside 5'-triphosphate = RNA(n+1) + diphosphate</text>
        <dbReference type="Rhea" id="RHEA:21248"/>
        <dbReference type="Rhea" id="RHEA-COMP:14527"/>
        <dbReference type="Rhea" id="RHEA-COMP:17342"/>
        <dbReference type="ChEBI" id="CHEBI:33019"/>
        <dbReference type="ChEBI" id="CHEBI:61557"/>
        <dbReference type="ChEBI" id="CHEBI:140395"/>
        <dbReference type="EC" id="2.7.7.6"/>
    </reaction>
</comment>
<dbReference type="InterPro" id="IPR007644">
    <property type="entry name" value="RNA_pol_bsu_protrusion"/>
</dbReference>
<dbReference type="Pfam" id="PF10385">
    <property type="entry name" value="RNA_pol_Rpb2_45"/>
    <property type="match status" value="1"/>
</dbReference>
<dbReference type="FunFam" id="3.90.1800.10:FF:000001">
    <property type="entry name" value="DNA-directed RNA polymerase subunit beta"/>
    <property type="match status" value="1"/>
</dbReference>
<keyword evidence="2 6" id="KW-0808">Transferase</keyword>
<dbReference type="Gene3D" id="3.90.1800.10">
    <property type="entry name" value="RNA polymerase alpha subunit dimerisation domain"/>
    <property type="match status" value="1"/>
</dbReference>
<gene>
    <name evidence="6 15" type="primary">rpoB</name>
    <name evidence="15" type="ORF">CEE37_08935</name>
</gene>
<evidence type="ECO:0000259" key="11">
    <source>
        <dbReference type="Pfam" id="PF04561"/>
    </source>
</evidence>
<proteinExistence type="inferred from homology"/>
<dbReference type="SUPFAM" id="SSF64484">
    <property type="entry name" value="beta and beta-prime subunits of DNA dependent RNA-polymerase"/>
    <property type="match status" value="1"/>
</dbReference>
<dbReference type="GO" id="GO:0000428">
    <property type="term" value="C:DNA-directed RNA polymerase complex"/>
    <property type="evidence" value="ECO:0007669"/>
    <property type="project" value="UniProtKB-KW"/>
</dbReference>
<evidence type="ECO:0000256" key="1">
    <source>
        <dbReference type="ARBA" id="ARBA00022478"/>
    </source>
</evidence>
<dbReference type="EC" id="2.7.7.6" evidence="6 8"/>
<dbReference type="GO" id="GO:0003677">
    <property type="term" value="F:DNA binding"/>
    <property type="evidence" value="ECO:0007669"/>
    <property type="project" value="UniProtKB-UniRule"/>
</dbReference>
<evidence type="ECO:0000256" key="2">
    <source>
        <dbReference type="ARBA" id="ARBA00022679"/>
    </source>
</evidence>
<organism evidence="15 16">
    <name type="scientific">candidate division LCP-89 bacterium B3_LCP</name>
    <dbReference type="NCBI Taxonomy" id="2012998"/>
    <lineage>
        <taxon>Bacteria</taxon>
        <taxon>Pseudomonadati</taxon>
        <taxon>Bacteria division LCP-89</taxon>
    </lineage>
</organism>
<evidence type="ECO:0000256" key="3">
    <source>
        <dbReference type="ARBA" id="ARBA00022695"/>
    </source>
</evidence>
<feature type="domain" description="DNA-directed RNA polymerase subunit 2 hybrid-binding" evidence="9">
    <location>
        <begin position="666"/>
        <end position="1177"/>
    </location>
</feature>
<dbReference type="InterPro" id="IPR019462">
    <property type="entry name" value="DNA-dir_RNA_pol_bsu_external_1"/>
</dbReference>
<dbReference type="GO" id="GO:0032549">
    <property type="term" value="F:ribonucleoside binding"/>
    <property type="evidence" value="ECO:0007669"/>
    <property type="project" value="InterPro"/>
</dbReference>
<dbReference type="Pfam" id="PF04561">
    <property type="entry name" value="RNA_pol_Rpb2_2"/>
    <property type="match status" value="2"/>
</dbReference>
<dbReference type="Pfam" id="PF00562">
    <property type="entry name" value="RNA_pol_Rpb2_6"/>
    <property type="match status" value="1"/>
</dbReference>
<dbReference type="NCBIfam" id="TIGR02013">
    <property type="entry name" value="rpoB"/>
    <property type="match status" value="1"/>
</dbReference>
<dbReference type="Pfam" id="PF04560">
    <property type="entry name" value="RNA_pol_Rpb2_7"/>
    <property type="match status" value="1"/>
</dbReference>
<dbReference type="Gene3D" id="2.40.270.10">
    <property type="entry name" value="DNA-directed RNA polymerase, subunit 2, domain 6"/>
    <property type="match status" value="2"/>
</dbReference>
<dbReference type="InterPro" id="IPR007642">
    <property type="entry name" value="RNA_pol_Rpb2_2"/>
</dbReference>
<dbReference type="AlphaFoldDB" id="A0A532UZQ0"/>
<dbReference type="EMBL" id="NJBN01000005">
    <property type="protein sequence ID" value="TKJ40435.1"/>
    <property type="molecule type" value="Genomic_DNA"/>
</dbReference>
<dbReference type="GO" id="GO:0006351">
    <property type="term" value="P:DNA-templated transcription"/>
    <property type="evidence" value="ECO:0007669"/>
    <property type="project" value="UniProtKB-UniRule"/>
</dbReference>